<dbReference type="Proteomes" id="UP000316371">
    <property type="component" value="Unassembled WGS sequence"/>
</dbReference>
<gene>
    <name evidence="1" type="ORF">FNW21_14330</name>
</gene>
<organism evidence="1 2">
    <name type="scientific">Flavobacterium restrictum</name>
    <dbReference type="NCBI Taxonomy" id="2594428"/>
    <lineage>
        <taxon>Bacteria</taxon>
        <taxon>Pseudomonadati</taxon>
        <taxon>Bacteroidota</taxon>
        <taxon>Flavobacteriia</taxon>
        <taxon>Flavobacteriales</taxon>
        <taxon>Flavobacteriaceae</taxon>
        <taxon>Flavobacterium</taxon>
    </lineage>
</organism>
<dbReference type="OrthoDB" id="1453935at2"/>
<protein>
    <submittedName>
        <fullName evidence="1">DUF1436 family protein</fullName>
    </submittedName>
</protein>
<reference evidence="1 2" key="1">
    <citation type="submission" date="2019-07" db="EMBL/GenBank/DDBJ databases">
        <title>Novel species of Flavobacterium.</title>
        <authorList>
            <person name="Liu Q."/>
            <person name="Xin Y.-H."/>
        </authorList>
    </citation>
    <scope>NUCLEOTIDE SEQUENCE [LARGE SCALE GENOMIC DNA]</scope>
    <source>
        <strain evidence="1 2">LB1R34</strain>
    </source>
</reference>
<proteinExistence type="predicted"/>
<sequence length="148" mass="16863">MTKSVVIKRFLKDNKYIIHPNLVVKDSGSYAIPPYITEYNLNSTELLDKILYALEFSKEGGRPVEDPKTRHQEFLKAMGVKTMKALHDNTINLSLYVRDGIVVFVPWENKGSKEGFSGFKEDLTVKLPFNSPKEELVKALELALSRCK</sequence>
<dbReference type="EMBL" id="VJZT01000019">
    <property type="protein sequence ID" value="TRX35898.1"/>
    <property type="molecule type" value="Genomic_DNA"/>
</dbReference>
<dbReference type="Gene3D" id="3.40.1590.10">
    <property type="entry name" value="NMB0488-like"/>
    <property type="match status" value="1"/>
</dbReference>
<evidence type="ECO:0000313" key="2">
    <source>
        <dbReference type="Proteomes" id="UP000316371"/>
    </source>
</evidence>
<dbReference type="AlphaFoldDB" id="A0A553DSY8"/>
<evidence type="ECO:0000313" key="1">
    <source>
        <dbReference type="EMBL" id="TRX35898.1"/>
    </source>
</evidence>
<comment type="caution">
    <text evidence="1">The sequence shown here is derived from an EMBL/GenBank/DDBJ whole genome shotgun (WGS) entry which is preliminary data.</text>
</comment>
<dbReference type="RefSeq" id="WP_144257442.1">
    <property type="nucleotide sequence ID" value="NZ_VJZT01000019.1"/>
</dbReference>
<dbReference type="SUPFAM" id="SSF160207">
    <property type="entry name" value="NMB0488-like"/>
    <property type="match status" value="1"/>
</dbReference>
<dbReference type="InterPro" id="IPR037891">
    <property type="entry name" value="Cdil-like_sf"/>
</dbReference>
<keyword evidence="2" id="KW-1185">Reference proteome</keyword>
<name>A0A553DSY8_9FLAO</name>
<dbReference type="Pfam" id="PF07262">
    <property type="entry name" value="CdiI"/>
    <property type="match status" value="1"/>
</dbReference>
<accession>A0A553DSY8</accession>
<dbReference type="InterPro" id="IPR009888">
    <property type="entry name" value="CdiI_Proteobact"/>
</dbReference>